<keyword evidence="5" id="KW-0804">Transcription</keyword>
<feature type="compositionally biased region" description="Polar residues" evidence="8">
    <location>
        <begin position="1"/>
        <end position="24"/>
    </location>
</feature>
<keyword evidence="11" id="KW-1185">Reference proteome</keyword>
<feature type="region of interest" description="Disordered" evidence="8">
    <location>
        <begin position="1"/>
        <end position="47"/>
    </location>
</feature>
<dbReference type="InterPro" id="IPR046347">
    <property type="entry name" value="bZIP_sf"/>
</dbReference>
<evidence type="ECO:0000313" key="10">
    <source>
        <dbReference type="EMBL" id="THU44024.1"/>
    </source>
</evidence>
<dbReference type="PROSITE" id="PS50217">
    <property type="entry name" value="BZIP"/>
    <property type="match status" value="1"/>
</dbReference>
<keyword evidence="6" id="KW-0539">Nucleus</keyword>
<dbReference type="PROSITE" id="PS00036">
    <property type="entry name" value="BZIP_BASIC"/>
    <property type="match status" value="1"/>
</dbReference>
<dbReference type="GO" id="GO:0005634">
    <property type="term" value="C:nucleus"/>
    <property type="evidence" value="ECO:0007669"/>
    <property type="project" value="UniProtKB-SubCell"/>
</dbReference>
<dbReference type="EMBL" id="PYDT01000011">
    <property type="protein sequence ID" value="THU44024.1"/>
    <property type="molecule type" value="Genomic_DNA"/>
</dbReference>
<dbReference type="GO" id="GO:0003700">
    <property type="term" value="F:DNA-binding transcription factor activity"/>
    <property type="evidence" value="ECO:0007669"/>
    <property type="project" value="InterPro"/>
</dbReference>
<dbReference type="PANTHER" id="PTHR22952">
    <property type="entry name" value="CAMP-RESPONSE ELEMENT BINDING PROTEIN-RELATED"/>
    <property type="match status" value="1"/>
</dbReference>
<proteinExistence type="predicted"/>
<sequence>MASSRVMASSPSANSDLTRQSSACSLPMADLQSSVSGGSGKGLGKTLGSMSMEDLFRNIYGGGGGAKGGDPMSRQGSFVLPKVVGEKAAEEAWRQMGADRRPDGGDGSVAEMTLEDFLARAGAVGEEDVDVASGWSQVVLGPSPMMVDRLVQQQQFAARLGKAEGAERGGRGKKRPMLDPVDRAALQRQKRMIKNRESAARSRERKQAYIAELESLVARLEEDKAQLLRSLEEQKRTRFKQLTENVIPVTESKRPNRPLRRTSSMEW</sequence>
<reference evidence="10 11" key="1">
    <citation type="journal article" date="2019" name="Nat. Plants">
        <title>Genome sequencing of Musa balbisiana reveals subgenome evolution and function divergence in polyploid bananas.</title>
        <authorList>
            <person name="Yao X."/>
        </authorList>
    </citation>
    <scope>NUCLEOTIDE SEQUENCE [LARGE SCALE GENOMIC DNA]</scope>
    <source>
        <strain evidence="11">cv. DH-PKW</strain>
        <tissue evidence="10">Leaves</tissue>
    </source>
</reference>
<gene>
    <name evidence="10" type="ORF">C4D60_Mb02t03010</name>
</gene>
<evidence type="ECO:0000256" key="5">
    <source>
        <dbReference type="ARBA" id="ARBA00023163"/>
    </source>
</evidence>
<dbReference type="SMART" id="SM00338">
    <property type="entry name" value="BRLZ"/>
    <property type="match status" value="1"/>
</dbReference>
<evidence type="ECO:0000256" key="6">
    <source>
        <dbReference type="ARBA" id="ARBA00023242"/>
    </source>
</evidence>
<dbReference type="Pfam" id="PF00170">
    <property type="entry name" value="bZIP_1"/>
    <property type="match status" value="1"/>
</dbReference>
<protein>
    <recommendedName>
        <fullName evidence="9">BZIP domain-containing protein</fullName>
    </recommendedName>
</protein>
<evidence type="ECO:0000256" key="1">
    <source>
        <dbReference type="ARBA" id="ARBA00004123"/>
    </source>
</evidence>
<dbReference type="InterPro" id="IPR043452">
    <property type="entry name" value="BZIP46-like"/>
</dbReference>
<dbReference type="Gene3D" id="1.20.5.170">
    <property type="match status" value="1"/>
</dbReference>
<accession>A0A4S8I992</accession>
<evidence type="ECO:0000256" key="2">
    <source>
        <dbReference type="ARBA" id="ARBA00022682"/>
    </source>
</evidence>
<feature type="domain" description="BZIP" evidence="9">
    <location>
        <begin position="185"/>
        <end position="236"/>
    </location>
</feature>
<feature type="region of interest" description="Disordered" evidence="8">
    <location>
        <begin position="160"/>
        <end position="183"/>
    </location>
</feature>
<organism evidence="10 11">
    <name type="scientific">Musa balbisiana</name>
    <name type="common">Banana</name>
    <dbReference type="NCBI Taxonomy" id="52838"/>
    <lineage>
        <taxon>Eukaryota</taxon>
        <taxon>Viridiplantae</taxon>
        <taxon>Streptophyta</taxon>
        <taxon>Embryophyta</taxon>
        <taxon>Tracheophyta</taxon>
        <taxon>Spermatophyta</taxon>
        <taxon>Magnoliopsida</taxon>
        <taxon>Liliopsida</taxon>
        <taxon>Zingiberales</taxon>
        <taxon>Musaceae</taxon>
        <taxon>Musa</taxon>
    </lineage>
</organism>
<dbReference type="CDD" id="cd14707">
    <property type="entry name" value="bZIP_plant_BZIP46"/>
    <property type="match status" value="1"/>
</dbReference>
<feature type="coiled-coil region" evidence="7">
    <location>
        <begin position="203"/>
        <end position="237"/>
    </location>
</feature>
<evidence type="ECO:0000256" key="4">
    <source>
        <dbReference type="ARBA" id="ARBA00023125"/>
    </source>
</evidence>
<keyword evidence="7" id="KW-0175">Coiled coil</keyword>
<keyword evidence="4" id="KW-0238">DNA-binding</keyword>
<evidence type="ECO:0000259" key="9">
    <source>
        <dbReference type="PROSITE" id="PS50217"/>
    </source>
</evidence>
<dbReference type="InterPro" id="IPR004827">
    <property type="entry name" value="bZIP"/>
</dbReference>
<dbReference type="GO" id="GO:0003677">
    <property type="term" value="F:DNA binding"/>
    <property type="evidence" value="ECO:0007669"/>
    <property type="project" value="UniProtKB-KW"/>
</dbReference>
<dbReference type="SUPFAM" id="SSF57959">
    <property type="entry name" value="Leucine zipper domain"/>
    <property type="match status" value="1"/>
</dbReference>
<dbReference type="Proteomes" id="UP000317650">
    <property type="component" value="Chromosome 2"/>
</dbReference>
<dbReference type="GO" id="GO:0009738">
    <property type="term" value="P:abscisic acid-activated signaling pathway"/>
    <property type="evidence" value="ECO:0007669"/>
    <property type="project" value="UniProtKB-KW"/>
</dbReference>
<comment type="caution">
    <text evidence="10">The sequence shown here is derived from an EMBL/GenBank/DDBJ whole genome shotgun (WGS) entry which is preliminary data.</text>
</comment>
<dbReference type="PANTHER" id="PTHR22952:SF392">
    <property type="entry name" value="BZIP TRANSCRIPTION FACTOR 12"/>
    <property type="match status" value="1"/>
</dbReference>
<evidence type="ECO:0000256" key="7">
    <source>
        <dbReference type="SAM" id="Coils"/>
    </source>
</evidence>
<dbReference type="AlphaFoldDB" id="A0A4S8I992"/>
<comment type="subcellular location">
    <subcellularLocation>
        <location evidence="1">Nucleus</location>
    </subcellularLocation>
</comment>
<dbReference type="GO" id="GO:0045893">
    <property type="term" value="P:positive regulation of DNA-templated transcription"/>
    <property type="evidence" value="ECO:0007669"/>
    <property type="project" value="InterPro"/>
</dbReference>
<name>A0A4S8I992_MUSBA</name>
<evidence type="ECO:0000256" key="8">
    <source>
        <dbReference type="SAM" id="MobiDB-lite"/>
    </source>
</evidence>
<keyword evidence="2" id="KW-0938">Abscisic acid signaling pathway</keyword>
<evidence type="ECO:0000313" key="11">
    <source>
        <dbReference type="Proteomes" id="UP000317650"/>
    </source>
</evidence>
<keyword evidence="3" id="KW-0805">Transcription regulation</keyword>
<feature type="region of interest" description="Disordered" evidence="8">
    <location>
        <begin position="247"/>
        <end position="267"/>
    </location>
</feature>
<feature type="compositionally biased region" description="Basic and acidic residues" evidence="8">
    <location>
        <begin position="161"/>
        <end position="182"/>
    </location>
</feature>
<evidence type="ECO:0000256" key="3">
    <source>
        <dbReference type="ARBA" id="ARBA00023015"/>
    </source>
</evidence>